<evidence type="ECO:0000256" key="7">
    <source>
        <dbReference type="ARBA" id="ARBA00022825"/>
    </source>
</evidence>
<evidence type="ECO:0000259" key="12">
    <source>
        <dbReference type="Pfam" id="PF02225"/>
    </source>
</evidence>
<dbReference type="Gene3D" id="3.40.50.200">
    <property type="entry name" value="Peptidase S8/S53 domain"/>
    <property type="match status" value="2"/>
</dbReference>
<dbReference type="SUPFAM" id="SSF52025">
    <property type="entry name" value="PA domain"/>
    <property type="match status" value="1"/>
</dbReference>
<keyword evidence="4 8" id="KW-0645">Protease</keyword>
<sequence>MLLAATTALATVPAHAAPADAFWSPAGASWSAAAPAGDPVRVVVEVEGPTATALVGPARVARAQRDGVPAAFRQAYGAAQARVERGQATVLDRARRAGVEVRDADAVTGVLNAVVATVDRSDLDALRRTPGVVRVTESTRATALDAESVTATGAPRVWGRTAPGGAKVRGEGVTVAVVDTGVDYDLPDLGGGLGEGFRVVGGYDFVNDDADPMDDNGHGTHVAGIVGGAGTRNVQGMAPEVDLTAWKVLGEAGDGDMTDVLLGFEAAVDPLGAHPADVVNLSLGTVGDGTDPLSRAATAAVRRGVVVVAAAGNAGPFDQTIGAPAAAPGVLAVGAGVVGVDLPTMSLTTPAGTRDLTVTRFPISANPPAAGLTAGLVEVGDGFEQAYEDAGDVRGKIVVVQSYVVGSLGEVQGGHVLQAELAEQHGAVGMLLYSPSPTDPVEDGPFRAEESLPDGVPGAATPAEVGVLDEGGFDLRRERLVMMSTTSAQYQTFRDQVLAGTARATVGSVDATDRLADFSSRGPSDAMTLKPEIVAPGFEIMSTLPSSFGVEGDRYRMSGTSMAAPHVAGAAALLAQARPGVPASRLRALLIGSARPLASSDRGASPSGQGAGTLDVAAAIGQHLTASPDAVSFGLADMGGSGARAEQVVLSNDGARAVTVDLTARPSAASTGTATLSTKRVTVPAGGQAAVSLRVVPRLGTTDGETSGVVVGRASDGTRVRVPYAAYVRPLAVQATPDPAVGSSQVFVHSGSALLPESAVTVTATAPSGRRQTVGLAEDAVDAGWYRGRVRLAETGTYTLVARARVAGRTITGTSTIRSVGARQPGAWQQVGLTGEAAWLAVSPGASGTAMGVSTDSAYPLVTTDRGRTWRRVGSLPVAAGQATPVADPRRPGAFYLGLNGRSGNAVLDASYAGRVLHTADAGRTWTVLPMRDVGIHALLADGAHLVAVVSDGLELSDDGGRTWRTVEHPWEGSIVDAAVSGDDLLVHDTFSVWRLADALAGGTGDLERVLEPDGSLVYGLAADDDAAIAVLSDESMTRSTDGGRTWTPIGSSGQSYVTDVQLVDGTLFLSGLSSYTTSDDHGDTLVEHDFPTYGPLVTDVDRWPGAGPDSALLSMENAGVYETDGDGWTKVGLSATTVSSVDVGTGPNGRPVLRVTDQEGLHERSLGALDPQRQDWGSTGNEGYIGVGLSDAVQSPLGAKDLWAIGATGTGAAKIMVGPVGGTQQRVGPRGSFGATALGVSPHAERTVVVGYSSLVGTGWMVSRNGFDTWTSYDTGQYVHEALFDPTRPRRLWLATESGLLRSDDLGATTTRLTSAPALTVHVDAARPDRVVVGERGAVRVSADAGRTFRAARLPDGSAAIGAIARVVVPEGRFRGTELLVAGAEQWRNRGLTINGGGAFVSLDGGRSWTPASDGLTAMSVRALDVSPDRRWVYAGTDDGGVHRTRTTALVPPSAVRATTTRVTAPARALVGGRPTVTVRVGSGSGVPAGTVTVVLQRPGGGATTTRRVALRRGTATWRLPRLTRVGRHTVSASYRAAGAWAGSSDRTVVQVRR</sequence>
<dbReference type="EMBL" id="BAABKG010000001">
    <property type="protein sequence ID" value="GAA5141920.1"/>
    <property type="molecule type" value="Genomic_DNA"/>
</dbReference>
<keyword evidence="7 8" id="KW-0720">Serine protease</keyword>
<dbReference type="Gene3D" id="2.130.10.10">
    <property type="entry name" value="YVTN repeat-like/Quinoprotein amine dehydrogenase"/>
    <property type="match status" value="4"/>
</dbReference>
<feature type="chain" id="PRO_5045432593" description="S8 family serine peptidase" evidence="10">
    <location>
        <begin position="17"/>
        <end position="1555"/>
    </location>
</feature>
<gene>
    <name evidence="13" type="ORF">GCM10023340_04480</name>
</gene>
<dbReference type="SUPFAM" id="SSF52743">
    <property type="entry name" value="Subtilisin-like"/>
    <property type="match status" value="1"/>
</dbReference>
<dbReference type="PROSITE" id="PS00136">
    <property type="entry name" value="SUBTILASE_ASP"/>
    <property type="match status" value="1"/>
</dbReference>
<dbReference type="InterPro" id="IPR015943">
    <property type="entry name" value="WD40/YVTN_repeat-like_dom_sf"/>
</dbReference>
<keyword evidence="14" id="KW-1185">Reference proteome</keyword>
<evidence type="ECO:0000259" key="11">
    <source>
        <dbReference type="Pfam" id="PF00082"/>
    </source>
</evidence>
<dbReference type="PROSITE" id="PS00137">
    <property type="entry name" value="SUBTILASE_HIS"/>
    <property type="match status" value="1"/>
</dbReference>
<dbReference type="InterPro" id="IPR046450">
    <property type="entry name" value="PA_dom_sf"/>
</dbReference>
<dbReference type="InterPro" id="IPR023828">
    <property type="entry name" value="Peptidase_S8_Ser-AS"/>
</dbReference>
<keyword evidence="2" id="KW-0134">Cell wall</keyword>
<feature type="domain" description="Peptidase S8/S53" evidence="11">
    <location>
        <begin position="505"/>
        <end position="612"/>
    </location>
</feature>
<feature type="active site" description="Charge relay system" evidence="8">
    <location>
        <position position="218"/>
    </location>
</feature>
<proteinExistence type="inferred from homology"/>
<evidence type="ECO:0000256" key="3">
    <source>
        <dbReference type="ARBA" id="ARBA00022525"/>
    </source>
</evidence>
<dbReference type="Pfam" id="PF02225">
    <property type="entry name" value="PA"/>
    <property type="match status" value="1"/>
</dbReference>
<feature type="domain" description="PA" evidence="12">
    <location>
        <begin position="380"/>
        <end position="461"/>
    </location>
</feature>
<feature type="signal peptide" evidence="10">
    <location>
        <begin position="1"/>
        <end position="16"/>
    </location>
</feature>
<dbReference type="PANTHER" id="PTHR43806:SF65">
    <property type="entry name" value="SERINE PROTEASE APRX"/>
    <property type="match status" value="1"/>
</dbReference>
<organism evidence="13 14">
    <name type="scientific">Nocardioides marinquilinus</name>
    <dbReference type="NCBI Taxonomy" id="1210400"/>
    <lineage>
        <taxon>Bacteria</taxon>
        <taxon>Bacillati</taxon>
        <taxon>Actinomycetota</taxon>
        <taxon>Actinomycetes</taxon>
        <taxon>Propionibacteriales</taxon>
        <taxon>Nocardioidaceae</taxon>
        <taxon>Nocardioides</taxon>
    </lineage>
</organism>
<dbReference type="InterPro" id="IPR015500">
    <property type="entry name" value="Peptidase_S8_subtilisin-rel"/>
</dbReference>
<evidence type="ECO:0000256" key="8">
    <source>
        <dbReference type="PROSITE-ProRule" id="PRU01240"/>
    </source>
</evidence>
<keyword evidence="3" id="KW-0964">Secreted</keyword>
<dbReference type="SUPFAM" id="SSF110296">
    <property type="entry name" value="Oligoxyloglucan reducing end-specific cellobiohydrolase"/>
    <property type="match status" value="3"/>
</dbReference>
<feature type="domain" description="Peptidase S8/S53" evidence="11">
    <location>
        <begin position="170"/>
        <end position="336"/>
    </location>
</feature>
<evidence type="ECO:0000256" key="10">
    <source>
        <dbReference type="SAM" id="SignalP"/>
    </source>
</evidence>
<keyword evidence="6 8" id="KW-0378">Hydrolase</keyword>
<dbReference type="InterPro" id="IPR023827">
    <property type="entry name" value="Peptidase_S8_Asp-AS"/>
</dbReference>
<dbReference type="PANTHER" id="PTHR43806">
    <property type="entry name" value="PEPTIDASE S8"/>
    <property type="match status" value="1"/>
</dbReference>
<evidence type="ECO:0000313" key="14">
    <source>
        <dbReference type="Proteomes" id="UP001500221"/>
    </source>
</evidence>
<comment type="caution">
    <text evidence="13">The sequence shown here is derived from an EMBL/GenBank/DDBJ whole genome shotgun (WGS) entry which is preliminary data.</text>
</comment>
<evidence type="ECO:0000256" key="4">
    <source>
        <dbReference type="ARBA" id="ARBA00022670"/>
    </source>
</evidence>
<feature type="active site" description="Charge relay system" evidence="8">
    <location>
        <position position="179"/>
    </location>
</feature>
<accession>A0ABP9PC32</accession>
<dbReference type="InterPro" id="IPR000209">
    <property type="entry name" value="Peptidase_S8/S53_dom"/>
</dbReference>
<dbReference type="PROSITE" id="PS51892">
    <property type="entry name" value="SUBTILASE"/>
    <property type="match status" value="1"/>
</dbReference>
<feature type="active site" description="Charge relay system" evidence="8">
    <location>
        <position position="561"/>
    </location>
</feature>
<dbReference type="InterPro" id="IPR003137">
    <property type="entry name" value="PA_domain"/>
</dbReference>
<protein>
    <recommendedName>
        <fullName evidence="15">S8 family serine peptidase</fullName>
    </recommendedName>
</protein>
<name>A0ABP9PC32_9ACTN</name>
<dbReference type="InterPro" id="IPR022398">
    <property type="entry name" value="Peptidase_S8_His-AS"/>
</dbReference>
<reference evidence="14" key="1">
    <citation type="journal article" date="2019" name="Int. J. Syst. Evol. Microbiol.">
        <title>The Global Catalogue of Microorganisms (GCM) 10K type strain sequencing project: providing services to taxonomists for standard genome sequencing and annotation.</title>
        <authorList>
            <consortium name="The Broad Institute Genomics Platform"/>
            <consortium name="The Broad Institute Genome Sequencing Center for Infectious Disease"/>
            <person name="Wu L."/>
            <person name="Ma J."/>
        </authorList>
    </citation>
    <scope>NUCLEOTIDE SEQUENCE [LARGE SCALE GENOMIC DNA]</scope>
    <source>
        <strain evidence="14">JCM 18459</strain>
    </source>
</reference>
<evidence type="ECO:0000313" key="13">
    <source>
        <dbReference type="EMBL" id="GAA5141920.1"/>
    </source>
</evidence>
<evidence type="ECO:0000256" key="5">
    <source>
        <dbReference type="ARBA" id="ARBA00022729"/>
    </source>
</evidence>
<dbReference type="InterPro" id="IPR036852">
    <property type="entry name" value="Peptidase_S8/S53_dom_sf"/>
</dbReference>
<dbReference type="PROSITE" id="PS00138">
    <property type="entry name" value="SUBTILASE_SER"/>
    <property type="match status" value="1"/>
</dbReference>
<comment type="similarity">
    <text evidence="1 8 9">Belongs to the peptidase S8 family.</text>
</comment>
<evidence type="ECO:0000256" key="9">
    <source>
        <dbReference type="RuleBase" id="RU003355"/>
    </source>
</evidence>
<dbReference type="Pfam" id="PF00082">
    <property type="entry name" value="Peptidase_S8"/>
    <property type="match status" value="2"/>
</dbReference>
<dbReference type="Proteomes" id="UP001500221">
    <property type="component" value="Unassembled WGS sequence"/>
</dbReference>
<dbReference type="PRINTS" id="PR00723">
    <property type="entry name" value="SUBTILISIN"/>
</dbReference>
<evidence type="ECO:0008006" key="15">
    <source>
        <dbReference type="Google" id="ProtNLM"/>
    </source>
</evidence>
<keyword evidence="5 10" id="KW-0732">Signal</keyword>
<evidence type="ECO:0000256" key="1">
    <source>
        <dbReference type="ARBA" id="ARBA00011073"/>
    </source>
</evidence>
<evidence type="ECO:0000256" key="2">
    <source>
        <dbReference type="ARBA" id="ARBA00022512"/>
    </source>
</evidence>
<evidence type="ECO:0000256" key="6">
    <source>
        <dbReference type="ARBA" id="ARBA00022801"/>
    </source>
</evidence>
<dbReference type="InterPro" id="IPR050131">
    <property type="entry name" value="Peptidase_S8_subtilisin-like"/>
</dbReference>